<accession>A0A3G4ZVB3</accession>
<name>A0A3G4ZVB3_9VIRU</name>
<gene>
    <name evidence="1" type="ORF">Edafosvirus3_19</name>
</gene>
<organism evidence="1">
    <name type="scientific">Edafosvirus sp</name>
    <dbReference type="NCBI Taxonomy" id="2487765"/>
    <lineage>
        <taxon>Viruses</taxon>
        <taxon>Varidnaviria</taxon>
        <taxon>Bamfordvirae</taxon>
        <taxon>Nucleocytoviricota</taxon>
        <taxon>Megaviricetes</taxon>
        <taxon>Imitervirales</taxon>
        <taxon>Mimiviridae</taxon>
        <taxon>Klosneuvirinae</taxon>
    </lineage>
</organism>
<sequence>MDFLKFKDIVDPSKSFADIANVLLNNKNLVVNKKKFRIAEIEFYYNSKKHPDDFAHGSDDQRKCGYIYFHKFGSTYKGGTYKGMDITFGNKDAFAGILIRTIVDLTDNKVIEGPCRVVNTILDTTDCDDDIKKLVEKITDDPYGDVLIDHDNTRLIYLEDANYNKQIYSSPRVGLTLKKYTETKGKYIMKHYRYHTNEIKKNNFLIQLANPQNNKIKSAQLKKFNEGKKMDLKDFIGKTLTSDQLCQLYGCTHK</sequence>
<protein>
    <submittedName>
        <fullName evidence="1">Uncharacterized protein</fullName>
    </submittedName>
</protein>
<reference evidence="1" key="1">
    <citation type="submission" date="2018-10" db="EMBL/GenBank/DDBJ databases">
        <title>Hidden diversity of soil giant viruses.</title>
        <authorList>
            <person name="Schulz F."/>
            <person name="Alteio L."/>
            <person name="Goudeau D."/>
            <person name="Ryan E.M."/>
            <person name="Malmstrom R.R."/>
            <person name="Blanchard J."/>
            <person name="Woyke T."/>
        </authorList>
    </citation>
    <scope>NUCLEOTIDE SEQUENCE</scope>
    <source>
        <strain evidence="1">EDV1</strain>
    </source>
</reference>
<proteinExistence type="predicted"/>
<evidence type="ECO:0000313" key="1">
    <source>
        <dbReference type="EMBL" id="AYV77941.1"/>
    </source>
</evidence>
<dbReference type="EMBL" id="MK072068">
    <property type="protein sequence ID" value="AYV77941.1"/>
    <property type="molecule type" value="Genomic_DNA"/>
</dbReference>